<protein>
    <submittedName>
        <fullName evidence="2">SHOCT domain-containing protein</fullName>
    </submittedName>
</protein>
<dbReference type="AlphaFoldDB" id="A0A371X8I8"/>
<comment type="caution">
    <text evidence="2">The sequence shown here is derived from an EMBL/GenBank/DDBJ whole genome shotgun (WGS) entry which is preliminary data.</text>
</comment>
<dbReference type="Proteomes" id="UP000264310">
    <property type="component" value="Unassembled WGS sequence"/>
</dbReference>
<dbReference type="EMBL" id="QURL01000002">
    <property type="protein sequence ID" value="RFC65543.1"/>
    <property type="molecule type" value="Genomic_DNA"/>
</dbReference>
<dbReference type="Pfam" id="PF09851">
    <property type="entry name" value="SHOCT"/>
    <property type="match status" value="1"/>
</dbReference>
<dbReference type="InterPro" id="IPR018649">
    <property type="entry name" value="SHOCT"/>
</dbReference>
<gene>
    <name evidence="2" type="ORF">DYI37_06175</name>
</gene>
<organism evidence="2 3">
    <name type="scientific">Fulvimarina endophytica</name>
    <dbReference type="NCBI Taxonomy" id="2293836"/>
    <lineage>
        <taxon>Bacteria</taxon>
        <taxon>Pseudomonadati</taxon>
        <taxon>Pseudomonadota</taxon>
        <taxon>Alphaproteobacteria</taxon>
        <taxon>Hyphomicrobiales</taxon>
        <taxon>Aurantimonadaceae</taxon>
        <taxon>Fulvimarina</taxon>
    </lineage>
</organism>
<keyword evidence="3" id="KW-1185">Reference proteome</keyword>
<evidence type="ECO:0000313" key="2">
    <source>
        <dbReference type="EMBL" id="RFC65543.1"/>
    </source>
</evidence>
<accession>A0A371X8I8</accession>
<evidence type="ECO:0000259" key="1">
    <source>
        <dbReference type="Pfam" id="PF09851"/>
    </source>
</evidence>
<proteinExistence type="predicted"/>
<feature type="domain" description="SHOCT" evidence="1">
    <location>
        <begin position="2"/>
        <end position="27"/>
    </location>
</feature>
<evidence type="ECO:0000313" key="3">
    <source>
        <dbReference type="Proteomes" id="UP000264310"/>
    </source>
</evidence>
<sequence length="30" mass="3331">MIRELAALKADGILTEEEFAAKKAELLSRI</sequence>
<reference evidence="2 3" key="1">
    <citation type="submission" date="2018-08" db="EMBL/GenBank/DDBJ databases">
        <title>Fulvimarina sp. 85, whole genome shotgun sequence.</title>
        <authorList>
            <person name="Tuo L."/>
        </authorList>
    </citation>
    <scope>NUCLEOTIDE SEQUENCE [LARGE SCALE GENOMIC DNA]</scope>
    <source>
        <strain evidence="2 3">85</strain>
    </source>
</reference>
<name>A0A371X8I8_9HYPH</name>